<comment type="caution">
    <text evidence="2">The sequence shown here is derived from an EMBL/GenBank/DDBJ whole genome shotgun (WGS) entry which is preliminary data.</text>
</comment>
<sequence length="344" mass="36538">MKQIQTNQRGGDYTSGSSPSSCSSPSEASPSASRGDKLDLLRVMALRNGLLALIHKAMIRLEVLVIFKLAGKGQHDLAEIPKGVRAALLVALLLGLDRTSHGLLQLTLQPFLLGLTGLKRRWYRETSPSSHRHAATAFTPRAKTSTIAISSSVTLGGSKAPGAAKFQDLTMSWTRESLTPESALMKLAEGCGASGEAPLAARVTTRAVFEGVRCYCLAAVRSPDDQLPDWRGANRSALASPTCNGAKATASPGCPSVLCFFRAGMLTTGLFLPATREGTCDKKLSLYTLTETKRGVTSQVVYRTFLARRVTRCCLSSSHLHSASTATCLEVVSPISKIVSCALA</sequence>
<gene>
    <name evidence="2" type="ORF">Cgig2_031578</name>
</gene>
<feature type="compositionally biased region" description="Low complexity" evidence="1">
    <location>
        <begin position="15"/>
        <end position="33"/>
    </location>
</feature>
<evidence type="ECO:0000256" key="1">
    <source>
        <dbReference type="SAM" id="MobiDB-lite"/>
    </source>
</evidence>
<keyword evidence="3" id="KW-1185">Reference proteome</keyword>
<protein>
    <submittedName>
        <fullName evidence="2">Uncharacterized protein</fullName>
    </submittedName>
</protein>
<name>A0A9Q1GPH4_9CARY</name>
<proteinExistence type="predicted"/>
<dbReference type="Proteomes" id="UP001153076">
    <property type="component" value="Unassembled WGS sequence"/>
</dbReference>
<feature type="region of interest" description="Disordered" evidence="1">
    <location>
        <begin position="1"/>
        <end position="34"/>
    </location>
</feature>
<organism evidence="2 3">
    <name type="scientific">Carnegiea gigantea</name>
    <dbReference type="NCBI Taxonomy" id="171969"/>
    <lineage>
        <taxon>Eukaryota</taxon>
        <taxon>Viridiplantae</taxon>
        <taxon>Streptophyta</taxon>
        <taxon>Embryophyta</taxon>
        <taxon>Tracheophyta</taxon>
        <taxon>Spermatophyta</taxon>
        <taxon>Magnoliopsida</taxon>
        <taxon>eudicotyledons</taxon>
        <taxon>Gunneridae</taxon>
        <taxon>Pentapetalae</taxon>
        <taxon>Caryophyllales</taxon>
        <taxon>Cactineae</taxon>
        <taxon>Cactaceae</taxon>
        <taxon>Cactoideae</taxon>
        <taxon>Echinocereeae</taxon>
        <taxon>Carnegiea</taxon>
    </lineage>
</organism>
<accession>A0A9Q1GPH4</accession>
<evidence type="ECO:0000313" key="2">
    <source>
        <dbReference type="EMBL" id="KAJ8422956.1"/>
    </source>
</evidence>
<dbReference type="AlphaFoldDB" id="A0A9Q1GPH4"/>
<dbReference type="EMBL" id="JAKOGI010002099">
    <property type="protein sequence ID" value="KAJ8422956.1"/>
    <property type="molecule type" value="Genomic_DNA"/>
</dbReference>
<evidence type="ECO:0000313" key="3">
    <source>
        <dbReference type="Proteomes" id="UP001153076"/>
    </source>
</evidence>
<reference evidence="2" key="1">
    <citation type="submission" date="2022-04" db="EMBL/GenBank/DDBJ databases">
        <title>Carnegiea gigantea Genome sequencing and assembly v2.</title>
        <authorList>
            <person name="Copetti D."/>
            <person name="Sanderson M.J."/>
            <person name="Burquez A."/>
            <person name="Wojciechowski M.F."/>
        </authorList>
    </citation>
    <scope>NUCLEOTIDE SEQUENCE</scope>
    <source>
        <strain evidence="2">SGP5-SGP5p</strain>
        <tissue evidence="2">Aerial part</tissue>
    </source>
</reference>